<keyword evidence="1" id="KW-1133">Transmembrane helix</keyword>
<feature type="transmembrane region" description="Helical" evidence="1">
    <location>
        <begin position="143"/>
        <end position="169"/>
    </location>
</feature>
<keyword evidence="1" id="KW-0812">Transmembrane</keyword>
<sequence>MNVKVVYYSQSGNTEAIANEIASELGVPAYTIDEMPAAALDCDVLFLGGAPYLNALAKELREYANAIPAGKVGRVVLFTTSGVSRRTILALRKILLRKGILVDCKHFFAPEFAIESRKPAARAFARKHVKEANSICCGTDVKAVAVTAISIAVATAAVAGVTVAAVCGARHFKKR</sequence>
<protein>
    <recommendedName>
        <fullName evidence="4">Flavodoxin domain-containing protein</fullName>
    </recommendedName>
</protein>
<evidence type="ECO:0000313" key="2">
    <source>
        <dbReference type="EMBL" id="SEO77769.1"/>
    </source>
</evidence>
<evidence type="ECO:0000256" key="1">
    <source>
        <dbReference type="SAM" id="Phobius"/>
    </source>
</evidence>
<keyword evidence="3" id="KW-1185">Reference proteome</keyword>
<dbReference type="OrthoDB" id="307208at2"/>
<dbReference type="SUPFAM" id="SSF52218">
    <property type="entry name" value="Flavoproteins"/>
    <property type="match status" value="1"/>
</dbReference>
<dbReference type="InterPro" id="IPR001226">
    <property type="entry name" value="Flavodoxin_CS"/>
</dbReference>
<dbReference type="GO" id="GO:0009055">
    <property type="term" value="F:electron transfer activity"/>
    <property type="evidence" value="ECO:0007669"/>
    <property type="project" value="InterPro"/>
</dbReference>
<dbReference type="GO" id="GO:0010181">
    <property type="term" value="F:FMN binding"/>
    <property type="evidence" value="ECO:0007669"/>
    <property type="project" value="InterPro"/>
</dbReference>
<dbReference type="Proteomes" id="UP000182975">
    <property type="component" value="Unassembled WGS sequence"/>
</dbReference>
<gene>
    <name evidence="2" type="ORF">SAMN02910314_01180</name>
</gene>
<organism evidence="2 3">
    <name type="scientific">Denitrobacterium detoxificans</name>
    <dbReference type="NCBI Taxonomy" id="79604"/>
    <lineage>
        <taxon>Bacteria</taxon>
        <taxon>Bacillati</taxon>
        <taxon>Actinomycetota</taxon>
        <taxon>Coriobacteriia</taxon>
        <taxon>Eggerthellales</taxon>
        <taxon>Eggerthellaceae</taxon>
        <taxon>Denitrobacterium</taxon>
    </lineage>
</organism>
<dbReference type="RefSeq" id="WP_066662659.1">
    <property type="nucleotide sequence ID" value="NZ_CP011402.1"/>
</dbReference>
<proteinExistence type="predicted"/>
<dbReference type="InterPro" id="IPR029039">
    <property type="entry name" value="Flavoprotein-like_sf"/>
</dbReference>
<name>A0A1H8SFH6_9ACTN</name>
<dbReference type="Gene3D" id="3.40.50.360">
    <property type="match status" value="1"/>
</dbReference>
<accession>A0A1H8SFH6</accession>
<dbReference type="PROSITE" id="PS00201">
    <property type="entry name" value="FLAVODOXIN"/>
    <property type="match status" value="1"/>
</dbReference>
<evidence type="ECO:0000313" key="3">
    <source>
        <dbReference type="Proteomes" id="UP000182975"/>
    </source>
</evidence>
<dbReference type="EMBL" id="FOEC01000006">
    <property type="protein sequence ID" value="SEO77769.1"/>
    <property type="molecule type" value="Genomic_DNA"/>
</dbReference>
<evidence type="ECO:0008006" key="4">
    <source>
        <dbReference type="Google" id="ProtNLM"/>
    </source>
</evidence>
<dbReference type="AlphaFoldDB" id="A0A1H8SFH6"/>
<keyword evidence="1" id="KW-0472">Membrane</keyword>
<reference evidence="3" key="1">
    <citation type="submission" date="2016-10" db="EMBL/GenBank/DDBJ databases">
        <authorList>
            <person name="Varghese N."/>
        </authorList>
    </citation>
    <scope>NUCLEOTIDE SEQUENCE [LARGE SCALE GENOMIC DNA]</scope>
    <source>
        <strain evidence="3">DSM 21843</strain>
    </source>
</reference>